<dbReference type="EMBL" id="CAJPEV010000714">
    <property type="protein sequence ID" value="CAG0887845.1"/>
    <property type="molecule type" value="Genomic_DNA"/>
</dbReference>
<feature type="compositionally biased region" description="Basic and acidic residues" evidence="2">
    <location>
        <begin position="37"/>
        <end position="53"/>
    </location>
</feature>
<proteinExistence type="inferred from homology"/>
<accession>A0A7R8XEH5</accession>
<evidence type="ECO:0000256" key="2">
    <source>
        <dbReference type="SAM" id="MobiDB-lite"/>
    </source>
</evidence>
<evidence type="ECO:0000313" key="5">
    <source>
        <dbReference type="Proteomes" id="UP000677054"/>
    </source>
</evidence>
<dbReference type="OrthoDB" id="2386367at2759"/>
<protein>
    <recommendedName>
        <fullName evidence="3">Septin-type G domain-containing protein</fullName>
    </recommendedName>
</protein>
<feature type="domain" description="Septin-type G" evidence="3">
    <location>
        <begin position="612"/>
        <end position="694"/>
    </location>
</feature>
<evidence type="ECO:0000256" key="1">
    <source>
        <dbReference type="RuleBase" id="RU004560"/>
    </source>
</evidence>
<feature type="compositionally biased region" description="Acidic residues" evidence="2">
    <location>
        <begin position="481"/>
        <end position="523"/>
    </location>
</feature>
<evidence type="ECO:0000259" key="3">
    <source>
        <dbReference type="Pfam" id="PF00735"/>
    </source>
</evidence>
<dbReference type="SUPFAM" id="SSF52540">
    <property type="entry name" value="P-loop containing nucleoside triphosphate hydrolases"/>
    <property type="match status" value="1"/>
</dbReference>
<keyword evidence="5" id="KW-1185">Reference proteome</keyword>
<feature type="region of interest" description="Disordered" evidence="2">
    <location>
        <begin position="1"/>
        <end position="69"/>
    </location>
</feature>
<feature type="compositionally biased region" description="Basic and acidic residues" evidence="2">
    <location>
        <begin position="436"/>
        <end position="455"/>
    </location>
</feature>
<dbReference type="PANTHER" id="PTHR32046:SF14">
    <property type="match status" value="1"/>
</dbReference>
<keyword evidence="1" id="KW-0547">Nucleotide-binding</keyword>
<dbReference type="Proteomes" id="UP000677054">
    <property type="component" value="Unassembled WGS sequence"/>
</dbReference>
<keyword evidence="1" id="KW-0342">GTP-binding</keyword>
<feature type="region of interest" description="Disordered" evidence="2">
    <location>
        <begin position="318"/>
        <end position="345"/>
    </location>
</feature>
<dbReference type="Pfam" id="PF00735">
    <property type="entry name" value="Septin"/>
    <property type="match status" value="1"/>
</dbReference>
<reference evidence="4" key="1">
    <citation type="submission" date="2020-11" db="EMBL/GenBank/DDBJ databases">
        <authorList>
            <person name="Tran Van P."/>
        </authorList>
    </citation>
    <scope>NUCLEOTIDE SEQUENCE</scope>
</reference>
<name>A0A7R8XEH5_9CRUS</name>
<feature type="region of interest" description="Disordered" evidence="2">
    <location>
        <begin position="432"/>
        <end position="455"/>
    </location>
</feature>
<dbReference type="GO" id="GO:0005525">
    <property type="term" value="F:GTP binding"/>
    <property type="evidence" value="ECO:0007669"/>
    <property type="project" value="UniProtKB-KW"/>
</dbReference>
<sequence>MKHREESTGTSKSDCKVAGNRQKKSRKYMLKSDSTSDEEKHHEPLGRMEEVWNRHRKEGRRTKMNEQSQLREYVSQERKECIHKTRLFHTVAGTEESRGSMDGLSLTLENASERIRNHVKKNDLLIIPLDVKVSICTNHLTPDGCDEENLCQSLHICPKSLYDLCEDSSCEDGHDVHTPHNTRLFRQLKLENVDSHVLRLLLEPDTVAPDVCEEYCLGSICASKERCVKLHLCAGYVMGTCEDCNLNHDILYPQCETLLKQANVQLPRSKKELKIYLRKKCTNVAKIARKKTEAEVILQETTDTLKAWQMEHILSDHYHQNKENRDTSKNSQRASLQSTESLKQKGNWIAPRRSTINFPTFEESKPASLLPRQENPEKKGILKSSIHCTQNKVEFKIGTSWTCDMAEITMVGFECDLEKMRIAILLGQASSQATPLREEDGANDRHGGALTERKTATHNSVEIYYSQMILETQMDILNDGEEGEDTVEEGDDEEEEGEDEEEEGEDEEKEGDEEGEEEEEEDEGGRSQKKSMPLENSKTYYQYGSGIRVSNDKKVLSEVMKEKSNMFQIGMDGIPDIYVLPKSPIIKNDDMGIAKYDIGPAHSQIESDEKVILVVGQTGAGKTTMINGLANYIYGVQWEDGFRFKVITENGDTNEKDKHRSQTKGVSAYSFNWQEGMMIPYTLTIIDTPGFGDTEGIRNDEGNVVKLREFFEVCAPHGLDSIHAVGYVLPASTTRLTAAQKYIFYAVTQLFGIDTKEKFVLLLSFSDGQDVSPAINTVKSSKLFYRERYNFNNSALYACNEDCMQKMFWVMGQKNNKMFLESLGNEASISLDLTKEVLVERGALAKALKNLQEDIQGVSSKICDLQEQCRELKKKELEVSQTMDVVEDWFKIHLEKEKAINCSNCKQTTCEYPATISKSKDIKESKCIRPGTKFKCKKCRCSWKTHRLEAKRYEVRTISKCKGVEGVVKVAEKRQLESQLRLLAMSIRRSQVELVCRIQEAHATKIRLKEISLNPDPLPLEEYIEFLIQAEKKNSQAGFLRRIEQLEQVKQVRKVWKEILDEKVSGTYSVFPDVMSVLKREGIDFQSLESELLHGDWDDETPRGMIETFKTLFKRLGKNSKKK</sequence>
<feature type="compositionally biased region" description="Polar residues" evidence="2">
    <location>
        <begin position="329"/>
        <end position="341"/>
    </location>
</feature>
<feature type="compositionally biased region" description="Basic and acidic residues" evidence="2">
    <location>
        <begin position="318"/>
        <end position="328"/>
    </location>
</feature>
<organism evidence="4">
    <name type="scientific">Darwinula stevensoni</name>
    <dbReference type="NCBI Taxonomy" id="69355"/>
    <lineage>
        <taxon>Eukaryota</taxon>
        <taxon>Metazoa</taxon>
        <taxon>Ecdysozoa</taxon>
        <taxon>Arthropoda</taxon>
        <taxon>Crustacea</taxon>
        <taxon>Oligostraca</taxon>
        <taxon>Ostracoda</taxon>
        <taxon>Podocopa</taxon>
        <taxon>Podocopida</taxon>
        <taxon>Darwinulocopina</taxon>
        <taxon>Darwinuloidea</taxon>
        <taxon>Darwinulidae</taxon>
        <taxon>Darwinula</taxon>
    </lineage>
</organism>
<dbReference type="Gene3D" id="3.40.50.300">
    <property type="entry name" value="P-loop containing nucleotide triphosphate hydrolases"/>
    <property type="match status" value="1"/>
</dbReference>
<evidence type="ECO:0000313" key="4">
    <source>
        <dbReference type="EMBL" id="CAD7244799.1"/>
    </source>
</evidence>
<dbReference type="PANTHER" id="PTHR32046">
    <property type="entry name" value="G DOMAIN-CONTAINING PROTEIN"/>
    <property type="match status" value="1"/>
</dbReference>
<dbReference type="EMBL" id="LR900231">
    <property type="protein sequence ID" value="CAD7244799.1"/>
    <property type="molecule type" value="Genomic_DNA"/>
</dbReference>
<dbReference type="AlphaFoldDB" id="A0A7R8XEH5"/>
<dbReference type="InterPro" id="IPR030379">
    <property type="entry name" value="G_SEPTIN_dom"/>
</dbReference>
<dbReference type="InterPro" id="IPR027417">
    <property type="entry name" value="P-loop_NTPase"/>
</dbReference>
<comment type="similarity">
    <text evidence="1">Belongs to the TRAFAC class TrmE-Era-EngA-EngB-Septin-like GTPase superfamily. Septin GTPase family.</text>
</comment>
<feature type="region of interest" description="Disordered" evidence="2">
    <location>
        <begin position="481"/>
        <end position="536"/>
    </location>
</feature>
<gene>
    <name evidence="4" type="ORF">DSTB1V02_LOCUS4686</name>
</gene>